<evidence type="ECO:0000313" key="1">
    <source>
        <dbReference type="EMBL" id="CAG8555492.1"/>
    </source>
</evidence>
<reference evidence="1" key="1">
    <citation type="submission" date="2021-06" db="EMBL/GenBank/DDBJ databases">
        <authorList>
            <person name="Kallberg Y."/>
            <person name="Tangrot J."/>
            <person name="Rosling A."/>
        </authorList>
    </citation>
    <scope>NUCLEOTIDE SEQUENCE</scope>
    <source>
        <strain evidence="1">87-6 pot B 2015</strain>
    </source>
</reference>
<sequence length="54" mass="6316">MTMPQTKGYDIKGNRVIFRENRHCIHNHMVKKKQGKKIDVKLPQSSRVHDINCG</sequence>
<keyword evidence="2" id="KW-1185">Reference proteome</keyword>
<dbReference type="AlphaFoldDB" id="A0A9N9FT14"/>
<name>A0A9N9FT14_FUNMO</name>
<evidence type="ECO:0000313" key="2">
    <source>
        <dbReference type="Proteomes" id="UP000789375"/>
    </source>
</evidence>
<dbReference type="EMBL" id="CAJVPP010001440">
    <property type="protein sequence ID" value="CAG8555492.1"/>
    <property type="molecule type" value="Genomic_DNA"/>
</dbReference>
<comment type="caution">
    <text evidence="1">The sequence shown here is derived from an EMBL/GenBank/DDBJ whole genome shotgun (WGS) entry which is preliminary data.</text>
</comment>
<dbReference type="Proteomes" id="UP000789375">
    <property type="component" value="Unassembled WGS sequence"/>
</dbReference>
<protein>
    <submittedName>
        <fullName evidence="1">5469_t:CDS:1</fullName>
    </submittedName>
</protein>
<gene>
    <name evidence="1" type="ORF">FMOSSE_LOCUS6689</name>
</gene>
<proteinExistence type="predicted"/>
<accession>A0A9N9FT14</accession>
<organism evidence="1 2">
    <name type="scientific">Funneliformis mosseae</name>
    <name type="common">Endomycorrhizal fungus</name>
    <name type="synonym">Glomus mosseae</name>
    <dbReference type="NCBI Taxonomy" id="27381"/>
    <lineage>
        <taxon>Eukaryota</taxon>
        <taxon>Fungi</taxon>
        <taxon>Fungi incertae sedis</taxon>
        <taxon>Mucoromycota</taxon>
        <taxon>Glomeromycotina</taxon>
        <taxon>Glomeromycetes</taxon>
        <taxon>Glomerales</taxon>
        <taxon>Glomeraceae</taxon>
        <taxon>Funneliformis</taxon>
    </lineage>
</organism>